<dbReference type="GO" id="GO:0008641">
    <property type="term" value="F:ubiquitin-like modifier activating enzyme activity"/>
    <property type="evidence" value="ECO:0007669"/>
    <property type="project" value="InterPro"/>
</dbReference>
<dbReference type="Gene3D" id="3.40.50.720">
    <property type="entry name" value="NAD(P)-binding Rossmann-like Domain"/>
    <property type="match status" value="1"/>
</dbReference>
<evidence type="ECO:0000313" key="2">
    <source>
        <dbReference type="EMBL" id="XDV56919.1"/>
    </source>
</evidence>
<dbReference type="PANTHER" id="PTHR10953">
    <property type="entry name" value="UBIQUITIN-ACTIVATING ENZYME E1"/>
    <property type="match status" value="1"/>
</dbReference>
<dbReference type="SUPFAM" id="SSF69572">
    <property type="entry name" value="Activating enzymes of the ubiquitin-like proteins"/>
    <property type="match status" value="1"/>
</dbReference>
<dbReference type="RefSeq" id="WP_369721355.1">
    <property type="nucleotide sequence ID" value="NZ_CP165734.1"/>
</dbReference>
<dbReference type="InterPro" id="IPR035985">
    <property type="entry name" value="Ubiquitin-activating_enz"/>
</dbReference>
<feature type="domain" description="THIF-type NAD/FAD binding fold" evidence="1">
    <location>
        <begin position="9"/>
        <end position="253"/>
    </location>
</feature>
<dbReference type="InterPro" id="IPR000594">
    <property type="entry name" value="ThiF_NAD_FAD-bd"/>
</dbReference>
<dbReference type="EMBL" id="CP165734">
    <property type="protein sequence ID" value="XDV56919.1"/>
    <property type="molecule type" value="Genomic_DNA"/>
</dbReference>
<dbReference type="Pfam" id="PF00899">
    <property type="entry name" value="ThiF"/>
    <property type="match status" value="1"/>
</dbReference>
<organism evidence="2">
    <name type="scientific">Bradyrhizobium sp. LLZ17</name>
    <dbReference type="NCBI Taxonomy" id="3239388"/>
    <lineage>
        <taxon>Bacteria</taxon>
        <taxon>Pseudomonadati</taxon>
        <taxon>Pseudomonadota</taxon>
        <taxon>Alphaproteobacteria</taxon>
        <taxon>Hyphomicrobiales</taxon>
        <taxon>Nitrobacteraceae</taxon>
        <taxon>Bradyrhizobium</taxon>
    </lineage>
</organism>
<reference evidence="2" key="1">
    <citation type="submission" date="2024-08" db="EMBL/GenBank/DDBJ databases">
        <authorList>
            <person name="Chaddad Z."/>
            <person name="Lamrabet M."/>
            <person name="Bouhnik O."/>
            <person name="Alami S."/>
            <person name="Wipf D."/>
            <person name="Courty P.E."/>
            <person name="Missbah El Idrissi M."/>
        </authorList>
    </citation>
    <scope>NUCLEOTIDE SEQUENCE</scope>
    <source>
        <strain evidence="2">LLZ17</strain>
    </source>
</reference>
<accession>A0AB39XIJ3</accession>
<dbReference type="AlphaFoldDB" id="A0AB39XIJ3"/>
<dbReference type="GO" id="GO:0005737">
    <property type="term" value="C:cytoplasm"/>
    <property type="evidence" value="ECO:0007669"/>
    <property type="project" value="TreeGrafter"/>
</dbReference>
<keyword evidence="2" id="KW-0548">Nucleotidyltransferase</keyword>
<name>A0AB39XIJ3_9BRAD</name>
<dbReference type="PANTHER" id="PTHR10953:SF247">
    <property type="entry name" value="SLL6053 PROTEIN"/>
    <property type="match status" value="1"/>
</dbReference>
<sequence length="275" mass="29587">MTVRSGHSGAAGQKYLESLTVAIVGLGGTGSIAAEQLAHLGVRKVILVDPDRIETTNLNRVVGARVSDVNRHKTDVAADMIAQITSDAECKRIVGDVTRTAVARELRAADFIFACTDSHGSRAVIQQIAYQYLIPCVDMGSIITARAGQIAGIHGRVQALAPRLPCFTCCELLDSEEVRRDMMNAEERSKDQYIQGAHEPAPAVISINGTVTSMAMTMFLAMMVGVPSAARHLIYDARPPSLRSVSFTSNPNCYICSPRGVLARGDSQPLFTRDD</sequence>
<proteinExistence type="predicted"/>
<keyword evidence="2" id="KW-0808">Transferase</keyword>
<gene>
    <name evidence="2" type="ORF">AB8Z38_30705</name>
</gene>
<protein>
    <submittedName>
        <fullName evidence="2">ThiF family adenylyltransferase</fullName>
    </submittedName>
</protein>
<dbReference type="GO" id="GO:0016779">
    <property type="term" value="F:nucleotidyltransferase activity"/>
    <property type="evidence" value="ECO:0007669"/>
    <property type="project" value="UniProtKB-KW"/>
</dbReference>
<dbReference type="InterPro" id="IPR045886">
    <property type="entry name" value="ThiF/MoeB/HesA"/>
</dbReference>
<evidence type="ECO:0000259" key="1">
    <source>
        <dbReference type="Pfam" id="PF00899"/>
    </source>
</evidence>
<dbReference type="GO" id="GO:0004792">
    <property type="term" value="F:thiosulfate-cyanide sulfurtransferase activity"/>
    <property type="evidence" value="ECO:0007669"/>
    <property type="project" value="TreeGrafter"/>
</dbReference>